<evidence type="ECO:0000313" key="1">
    <source>
        <dbReference type="EMBL" id="ESK84027.1"/>
    </source>
</evidence>
<sequence>MPSRDALCYDTFFRYWKTCKMLMNGLNHSDQAFSRDLPSDPNFATLPIQRIKYLRSLVFNGYVLLNGKGIPHDAKGKLLGNEYKAEVDRLKTKGWVYVYEWPDEDEDGIRFQGGGASNYFGLAEHMARFNPDHPWIEEENIVDYVILDFRRTEPTKIHPGVESSYHVVFDEKFTEYR</sequence>
<dbReference type="Proteomes" id="UP000017559">
    <property type="component" value="Unassembled WGS sequence"/>
</dbReference>
<comment type="caution">
    <text evidence="1">The sequence shown here is derived from an EMBL/GenBank/DDBJ whole genome shotgun (WGS) entry which is preliminary data.</text>
</comment>
<organism evidence="1 2">
    <name type="scientific">Moniliophthora roreri (strain MCA 2997)</name>
    <name type="common">Cocoa frosty pod rot fungus</name>
    <name type="synonym">Crinipellis roreri</name>
    <dbReference type="NCBI Taxonomy" id="1381753"/>
    <lineage>
        <taxon>Eukaryota</taxon>
        <taxon>Fungi</taxon>
        <taxon>Dikarya</taxon>
        <taxon>Basidiomycota</taxon>
        <taxon>Agaricomycotina</taxon>
        <taxon>Agaricomycetes</taxon>
        <taxon>Agaricomycetidae</taxon>
        <taxon>Agaricales</taxon>
        <taxon>Marasmiineae</taxon>
        <taxon>Marasmiaceae</taxon>
        <taxon>Moniliophthora</taxon>
    </lineage>
</organism>
<dbReference type="HOGENOM" id="CLU_1518271_0_0_1"/>
<proteinExistence type="predicted"/>
<name>V2WR08_MONRO</name>
<dbReference type="KEGG" id="mrr:Moror_11508"/>
<accession>V2WR08</accession>
<dbReference type="OrthoDB" id="5424500at2759"/>
<dbReference type="AlphaFoldDB" id="V2WR08"/>
<reference evidence="1 2" key="1">
    <citation type="journal article" date="2014" name="BMC Genomics">
        <title>Genome and secretome analysis of the hemibiotrophic fungal pathogen, Moniliophthora roreri, which causes frosty pod rot disease of cacao: mechanisms of the biotrophic and necrotrophic phases.</title>
        <authorList>
            <person name="Meinhardt L.W."/>
            <person name="Costa G.G.L."/>
            <person name="Thomazella D.P.T."/>
            <person name="Teixeira P.J.P.L."/>
            <person name="Carazzolle M.F."/>
            <person name="Schuster S.C."/>
            <person name="Carlson J.E."/>
            <person name="Guiltinan M.J."/>
            <person name="Mieczkowski P."/>
            <person name="Farmer A."/>
            <person name="Ramaraj T."/>
            <person name="Crozier J."/>
            <person name="Davis R.E."/>
            <person name="Shao J."/>
            <person name="Melnick R.L."/>
            <person name="Pereira G.A.G."/>
            <person name="Bailey B.A."/>
        </authorList>
    </citation>
    <scope>NUCLEOTIDE SEQUENCE [LARGE SCALE GENOMIC DNA]</scope>
    <source>
        <strain evidence="1 2">MCA 2997</strain>
    </source>
</reference>
<protein>
    <submittedName>
        <fullName evidence="1">Uncharacterized protein</fullName>
    </submittedName>
</protein>
<keyword evidence="2" id="KW-1185">Reference proteome</keyword>
<dbReference type="EMBL" id="AWSO01001380">
    <property type="protein sequence ID" value="ESK84027.1"/>
    <property type="molecule type" value="Genomic_DNA"/>
</dbReference>
<evidence type="ECO:0000313" key="2">
    <source>
        <dbReference type="Proteomes" id="UP000017559"/>
    </source>
</evidence>
<gene>
    <name evidence="1" type="ORF">Moror_11508</name>
</gene>